<evidence type="ECO:0000313" key="4">
    <source>
        <dbReference type="Proteomes" id="UP000078582"/>
    </source>
</evidence>
<proteinExistence type="predicted"/>
<dbReference type="InterPro" id="IPR009839">
    <property type="entry name" value="SseB_N"/>
</dbReference>
<gene>
    <name evidence="3" type="ORF">AYR53_11045</name>
</gene>
<name>A0A192H4F5_9LACO</name>
<keyword evidence="4" id="KW-1185">Reference proteome</keyword>
<dbReference type="STRING" id="375175.AYR53_11045"/>
<dbReference type="EMBL" id="CP014873">
    <property type="protein sequence ID" value="ANK63255.1"/>
    <property type="molecule type" value="Genomic_DNA"/>
</dbReference>
<dbReference type="InterPro" id="IPR027945">
    <property type="entry name" value="SseB_C"/>
</dbReference>
<feature type="domain" description="SseB protein C-terminal" evidence="2">
    <location>
        <begin position="171"/>
        <end position="276"/>
    </location>
</feature>
<dbReference type="OrthoDB" id="2322965at2"/>
<organism evidence="3 4">
    <name type="scientific">Loigolactobacillus backii</name>
    <dbReference type="NCBI Taxonomy" id="375175"/>
    <lineage>
        <taxon>Bacteria</taxon>
        <taxon>Bacillati</taxon>
        <taxon>Bacillota</taxon>
        <taxon>Bacilli</taxon>
        <taxon>Lactobacillales</taxon>
        <taxon>Lactobacillaceae</taxon>
        <taxon>Loigolactobacillus</taxon>
    </lineage>
</organism>
<dbReference type="GeneID" id="42982796"/>
<dbReference type="Proteomes" id="UP000078582">
    <property type="component" value="Chromosome"/>
</dbReference>
<sequence>MLAKDNKDPVLQAVAEKSALDPEKKKATTPFVVRLNYFMENPQDHDLERRFAAMLLETYFRALVKVQPTQKMAGEEHSSLLEMGLAITTYLADGKKYIPVFTDQLALKQFAKEMIPNMDFRTFRFSSAELMTEAQRLGVTGLLVNPGKQTFPLSRDYWQYINQVVPLIAPTNDKLRIELPSLGTKKLMGMLKKQCKHLHKINEVWLANVTIAGHDKADLAVIADYRGEQSEFGSKVARKLALACKPFLEYDQDVLVGNLDDEMGKLISQQFAPIYQATTFFGGRPKYD</sequence>
<dbReference type="Pfam" id="PF07179">
    <property type="entry name" value="SseB"/>
    <property type="match status" value="1"/>
</dbReference>
<evidence type="ECO:0000313" key="3">
    <source>
        <dbReference type="EMBL" id="ANK63255.1"/>
    </source>
</evidence>
<reference evidence="3 4" key="1">
    <citation type="submission" date="2016-03" db="EMBL/GenBank/DDBJ databases">
        <title>Pediococcus and Lactobacillus from brewery environment - whole genome sequencing and assembly.</title>
        <authorList>
            <person name="Behr J."/>
            <person name="Geissler A.J."/>
            <person name="Vogel R.F."/>
        </authorList>
    </citation>
    <scope>NUCLEOTIDE SEQUENCE [LARGE SCALE GENOMIC DNA]</scope>
    <source>
        <strain evidence="3 4">TMW 1.1989</strain>
    </source>
</reference>
<dbReference type="AlphaFoldDB" id="A0A192H4F5"/>
<accession>A0A192H4F5</accession>
<feature type="domain" description="SseB protein N-terminal" evidence="1">
    <location>
        <begin position="48"/>
        <end position="156"/>
    </location>
</feature>
<protein>
    <submittedName>
        <fullName evidence="3">Uncharacterized protein</fullName>
    </submittedName>
</protein>
<evidence type="ECO:0000259" key="2">
    <source>
        <dbReference type="Pfam" id="PF14581"/>
    </source>
</evidence>
<evidence type="ECO:0000259" key="1">
    <source>
        <dbReference type="Pfam" id="PF07179"/>
    </source>
</evidence>
<dbReference type="RefSeq" id="WP_068280288.1">
    <property type="nucleotide sequence ID" value="NZ_CP014873.1"/>
</dbReference>
<dbReference type="Pfam" id="PF14581">
    <property type="entry name" value="SseB_C"/>
    <property type="match status" value="1"/>
</dbReference>